<dbReference type="AlphaFoldDB" id="A0AAW0JDP7"/>
<dbReference type="Gene3D" id="1.20.5.2950">
    <property type="match status" value="1"/>
</dbReference>
<keyword evidence="4" id="KW-0375">Hydrogen ion transport</keyword>
<evidence type="ECO:0000313" key="6">
    <source>
        <dbReference type="EMBL" id="KAK7824812.1"/>
    </source>
</evidence>
<evidence type="ECO:0000256" key="5">
    <source>
        <dbReference type="ARBA" id="ARBA00023065"/>
    </source>
</evidence>
<protein>
    <submittedName>
        <fullName evidence="6">V-type proton atpase subunit g 1</fullName>
    </submittedName>
</protein>
<dbReference type="GO" id="GO:0000221">
    <property type="term" value="C:vacuolar proton-transporting V-type ATPase, V1 domain"/>
    <property type="evidence" value="ECO:0007669"/>
    <property type="project" value="TreeGrafter"/>
</dbReference>
<evidence type="ECO:0000256" key="3">
    <source>
        <dbReference type="ARBA" id="ARBA00022448"/>
    </source>
</evidence>
<reference evidence="6 7" key="1">
    <citation type="journal article" date="2018" name="Sci. Data">
        <title>The draft genome sequence of cork oak.</title>
        <authorList>
            <person name="Ramos A.M."/>
            <person name="Usie A."/>
            <person name="Barbosa P."/>
            <person name="Barros P.M."/>
            <person name="Capote T."/>
            <person name="Chaves I."/>
            <person name="Simoes F."/>
            <person name="Abreu I."/>
            <person name="Carrasquinho I."/>
            <person name="Faro C."/>
            <person name="Guimaraes J.B."/>
            <person name="Mendonca D."/>
            <person name="Nobrega F."/>
            <person name="Rodrigues L."/>
            <person name="Saibo N.J.M."/>
            <person name="Varela M.C."/>
            <person name="Egas C."/>
            <person name="Matos J."/>
            <person name="Miguel C.M."/>
            <person name="Oliveira M.M."/>
            <person name="Ricardo C.P."/>
            <person name="Goncalves S."/>
        </authorList>
    </citation>
    <scope>NUCLEOTIDE SEQUENCE [LARGE SCALE GENOMIC DNA]</scope>
    <source>
        <strain evidence="7">cv. HL8</strain>
    </source>
</reference>
<dbReference type="GO" id="GO:0046961">
    <property type="term" value="F:proton-transporting ATPase activity, rotational mechanism"/>
    <property type="evidence" value="ECO:0007669"/>
    <property type="project" value="InterPro"/>
</dbReference>
<sequence length="114" mass="12529">MSVAAENASGTVDDTKRAGVTAIVIASSGDSGANVKRLEQETETKIHHLKTEAARISYDVVQMLLKQNCRSFREFICIMFPEVDLTRSQIIGYPARLALSLYNMQIALLLGVKV</sequence>
<name>A0AAW0JDP7_QUESU</name>
<accession>A0AAW0JDP7</accession>
<comment type="similarity">
    <text evidence="2">Belongs to the V-ATPase G subunit family.</text>
</comment>
<evidence type="ECO:0000256" key="2">
    <source>
        <dbReference type="ARBA" id="ARBA00010066"/>
    </source>
</evidence>
<dbReference type="PANTHER" id="PTHR12713:SF11">
    <property type="entry name" value="V-TYPE PROTON ATPASE SUBUNIT G"/>
    <property type="match status" value="1"/>
</dbReference>
<gene>
    <name evidence="6" type="primary">VATG1</name>
    <name evidence="6" type="ORF">CFP56_034022</name>
</gene>
<evidence type="ECO:0000313" key="7">
    <source>
        <dbReference type="Proteomes" id="UP000237347"/>
    </source>
</evidence>
<dbReference type="Proteomes" id="UP000237347">
    <property type="component" value="Unassembled WGS sequence"/>
</dbReference>
<keyword evidence="3" id="KW-0813">Transport</keyword>
<keyword evidence="5" id="KW-0406">Ion transport</keyword>
<dbReference type="PANTHER" id="PTHR12713">
    <property type="entry name" value="VACUOLAR ATP SYNTHASE SUBUNIT G"/>
    <property type="match status" value="1"/>
</dbReference>
<proteinExistence type="inferred from homology"/>
<dbReference type="InterPro" id="IPR005124">
    <property type="entry name" value="V-ATPase_G"/>
</dbReference>
<organism evidence="6 7">
    <name type="scientific">Quercus suber</name>
    <name type="common">Cork oak</name>
    <dbReference type="NCBI Taxonomy" id="58331"/>
    <lineage>
        <taxon>Eukaryota</taxon>
        <taxon>Viridiplantae</taxon>
        <taxon>Streptophyta</taxon>
        <taxon>Embryophyta</taxon>
        <taxon>Tracheophyta</taxon>
        <taxon>Spermatophyta</taxon>
        <taxon>Magnoliopsida</taxon>
        <taxon>eudicotyledons</taxon>
        <taxon>Gunneridae</taxon>
        <taxon>Pentapetalae</taxon>
        <taxon>rosids</taxon>
        <taxon>fabids</taxon>
        <taxon>Fagales</taxon>
        <taxon>Fagaceae</taxon>
        <taxon>Quercus</taxon>
    </lineage>
</organism>
<comment type="function">
    <text evidence="1">Catalytic subunit of the peripheral V1 complex of vacuolar ATPase (V-ATPase). V-ATPase is responsible for acidifying a variety of intracellular compartments in eukaryotic cells.</text>
</comment>
<dbReference type="GO" id="GO:0016887">
    <property type="term" value="F:ATP hydrolysis activity"/>
    <property type="evidence" value="ECO:0007669"/>
    <property type="project" value="TreeGrafter"/>
</dbReference>
<evidence type="ECO:0000256" key="1">
    <source>
        <dbReference type="ARBA" id="ARBA00003847"/>
    </source>
</evidence>
<comment type="caution">
    <text evidence="6">The sequence shown here is derived from an EMBL/GenBank/DDBJ whole genome shotgun (WGS) entry which is preliminary data.</text>
</comment>
<dbReference type="EMBL" id="PKMF04000592">
    <property type="protein sequence ID" value="KAK7824812.1"/>
    <property type="molecule type" value="Genomic_DNA"/>
</dbReference>
<keyword evidence="7" id="KW-1185">Reference proteome</keyword>
<evidence type="ECO:0000256" key="4">
    <source>
        <dbReference type="ARBA" id="ARBA00022781"/>
    </source>
</evidence>